<evidence type="ECO:0000256" key="2">
    <source>
        <dbReference type="SAM" id="SignalP"/>
    </source>
</evidence>
<dbReference type="RefSeq" id="WP_289163057.1">
    <property type="nucleotide sequence ID" value="NZ_JASZZN010000005.1"/>
</dbReference>
<keyword evidence="2" id="KW-0732">Signal</keyword>
<name>A0ABT7PGF1_9BACT</name>
<dbReference type="PANTHER" id="PTHR30289:SF8">
    <property type="entry name" value="YHYH DOMAIN-CONTAINING PROTEIN"/>
    <property type="match status" value="1"/>
</dbReference>
<organism evidence="4 5">
    <name type="scientific">Roseiconus lacunae</name>
    <dbReference type="NCBI Taxonomy" id="2605694"/>
    <lineage>
        <taxon>Bacteria</taxon>
        <taxon>Pseudomonadati</taxon>
        <taxon>Planctomycetota</taxon>
        <taxon>Planctomycetia</taxon>
        <taxon>Pirellulales</taxon>
        <taxon>Pirellulaceae</taxon>
        <taxon>Roseiconus</taxon>
    </lineage>
</organism>
<dbReference type="Pfam" id="PF14240">
    <property type="entry name" value="YHYH"/>
    <property type="match status" value="1"/>
</dbReference>
<dbReference type="Proteomes" id="UP001239462">
    <property type="component" value="Unassembled WGS sequence"/>
</dbReference>
<dbReference type="PANTHER" id="PTHR30289">
    <property type="entry name" value="UNCHARACTERIZED PROTEIN YBCL-RELATED"/>
    <property type="match status" value="1"/>
</dbReference>
<evidence type="ECO:0000313" key="5">
    <source>
        <dbReference type="Proteomes" id="UP001239462"/>
    </source>
</evidence>
<keyword evidence="5" id="KW-1185">Reference proteome</keyword>
<comment type="caution">
    <text evidence="4">The sequence shown here is derived from an EMBL/GenBank/DDBJ whole genome shotgun (WGS) entry which is preliminary data.</text>
</comment>
<evidence type="ECO:0000313" key="4">
    <source>
        <dbReference type="EMBL" id="MDM4015557.1"/>
    </source>
</evidence>
<reference evidence="4 5" key="1">
    <citation type="submission" date="2023-06" db="EMBL/GenBank/DDBJ databases">
        <title>Roseiconus lacunae JC819 isolated from Gulf of Mannar region, Tamil Nadu.</title>
        <authorList>
            <person name="Pk S."/>
            <person name="Ch S."/>
            <person name="Ch V.R."/>
        </authorList>
    </citation>
    <scope>NUCLEOTIDE SEQUENCE [LARGE SCALE GENOMIC DNA]</scope>
    <source>
        <strain evidence="4 5">JC819</strain>
    </source>
</reference>
<dbReference type="EMBL" id="JASZZN010000005">
    <property type="protein sequence ID" value="MDM4015557.1"/>
    <property type="molecule type" value="Genomic_DNA"/>
</dbReference>
<feature type="region of interest" description="Disordered" evidence="1">
    <location>
        <begin position="294"/>
        <end position="340"/>
    </location>
</feature>
<feature type="signal peptide" evidence="2">
    <location>
        <begin position="1"/>
        <end position="23"/>
    </location>
</feature>
<protein>
    <submittedName>
        <fullName evidence="4">YHYH protein</fullName>
    </submittedName>
</protein>
<evidence type="ECO:0000256" key="1">
    <source>
        <dbReference type="SAM" id="MobiDB-lite"/>
    </source>
</evidence>
<sequence length="340" mass="38146">MQTLRLFGQLVILVWMLSLTCHAHEWHFHADEETDQAKAKNVKQDDQAEKPPIAVHFEKFDGVKVRWNASTLFVESNGLPDHDMMIGIRSWQQQVPTPQSFTGNNAWQIPLKPRLAKSPISAKTNLYRGAIALAVNGVPIFNALNNRGDDAHLAGELDQWGGHCGRGDDYHYHMAPVHLEAVVGKGNPIAFALDGYPIYGLVEADGTPVGKLDEFNGQFDADGNYHYHATKTYPYINGGMRGVVDVRGDQVEPQPRDSPIRPAYRPLRGATITGFERSERQSVLTYTIRGQKGTVAYGPDGPSKWKFIYTEPGKQPRTETYERQSHPDERGGRRPPPRRR</sequence>
<feature type="compositionally biased region" description="Basic and acidic residues" evidence="1">
    <location>
        <begin position="314"/>
        <end position="332"/>
    </location>
</feature>
<feature type="domain" description="YHYH" evidence="3">
    <location>
        <begin position="107"/>
        <end position="202"/>
    </location>
</feature>
<gene>
    <name evidence="4" type="ORF">QTN89_08970</name>
</gene>
<proteinExistence type="predicted"/>
<feature type="chain" id="PRO_5045918782" evidence="2">
    <location>
        <begin position="24"/>
        <end position="340"/>
    </location>
</feature>
<accession>A0ABT7PGF1</accession>
<evidence type="ECO:0000259" key="3">
    <source>
        <dbReference type="Pfam" id="PF14240"/>
    </source>
</evidence>
<dbReference type="InterPro" id="IPR025924">
    <property type="entry name" value="YHYH_dom"/>
</dbReference>